<reference evidence="2 3" key="1">
    <citation type="submission" date="2023-03" db="EMBL/GenBank/DDBJ databases">
        <title>WGS of Gossypium arboreum.</title>
        <authorList>
            <person name="Yu D."/>
        </authorList>
    </citation>
    <scope>NUCLEOTIDE SEQUENCE [LARGE SCALE GENOMIC DNA]</scope>
    <source>
        <tissue evidence="2">Leaf</tissue>
    </source>
</reference>
<dbReference type="PANTHER" id="PTHR47723:SF13">
    <property type="entry name" value="PUTATIVE-RELATED"/>
    <property type="match status" value="1"/>
</dbReference>
<gene>
    <name evidence="2" type="ORF">PVK06_017273</name>
</gene>
<proteinExistence type="predicted"/>
<dbReference type="InterPro" id="IPR002156">
    <property type="entry name" value="RNaseH_domain"/>
</dbReference>
<dbReference type="Pfam" id="PF13456">
    <property type="entry name" value="RVT_3"/>
    <property type="match status" value="1"/>
</dbReference>
<comment type="caution">
    <text evidence="2">The sequence shown here is derived from an EMBL/GenBank/DDBJ whole genome shotgun (WGS) entry which is preliminary data.</text>
</comment>
<evidence type="ECO:0000259" key="1">
    <source>
        <dbReference type="Pfam" id="PF13456"/>
    </source>
</evidence>
<protein>
    <recommendedName>
        <fullName evidence="1">RNase H type-1 domain-containing protein</fullName>
    </recommendedName>
</protein>
<keyword evidence="3" id="KW-1185">Reference proteome</keyword>
<feature type="domain" description="RNase H type-1" evidence="1">
    <location>
        <begin position="10"/>
        <end position="77"/>
    </location>
</feature>
<name>A0ABR0Q2J1_GOSAR</name>
<organism evidence="2 3">
    <name type="scientific">Gossypium arboreum</name>
    <name type="common">Tree cotton</name>
    <name type="synonym">Gossypium nanking</name>
    <dbReference type="NCBI Taxonomy" id="29729"/>
    <lineage>
        <taxon>Eukaryota</taxon>
        <taxon>Viridiplantae</taxon>
        <taxon>Streptophyta</taxon>
        <taxon>Embryophyta</taxon>
        <taxon>Tracheophyta</taxon>
        <taxon>Spermatophyta</taxon>
        <taxon>Magnoliopsida</taxon>
        <taxon>eudicotyledons</taxon>
        <taxon>Gunneridae</taxon>
        <taxon>Pentapetalae</taxon>
        <taxon>rosids</taxon>
        <taxon>malvids</taxon>
        <taxon>Malvales</taxon>
        <taxon>Malvaceae</taxon>
        <taxon>Malvoideae</taxon>
        <taxon>Gossypium</taxon>
    </lineage>
</organism>
<evidence type="ECO:0000313" key="3">
    <source>
        <dbReference type="Proteomes" id="UP001358586"/>
    </source>
</evidence>
<evidence type="ECO:0000313" key="2">
    <source>
        <dbReference type="EMBL" id="KAK5833441.1"/>
    </source>
</evidence>
<sequence length="79" mass="9013">MERDPQIRGFASTSIVTRDNVGRWLGGVERNIDKCSVEQAKLWAIYDGLTLAWDVKWHNIIVETYYAQAITAISEKTRG</sequence>
<dbReference type="Proteomes" id="UP001358586">
    <property type="component" value="Chromosome 5"/>
</dbReference>
<dbReference type="PANTHER" id="PTHR47723">
    <property type="entry name" value="OS05G0353850 PROTEIN"/>
    <property type="match status" value="1"/>
</dbReference>
<dbReference type="InterPro" id="IPR053151">
    <property type="entry name" value="RNase_H-like"/>
</dbReference>
<dbReference type="EMBL" id="JARKNE010000005">
    <property type="protein sequence ID" value="KAK5833441.1"/>
    <property type="molecule type" value="Genomic_DNA"/>
</dbReference>
<accession>A0ABR0Q2J1</accession>